<feature type="domain" description="NlpC/P60" evidence="5">
    <location>
        <begin position="143"/>
        <end position="275"/>
    </location>
</feature>
<name>A0ABT8UC18_9MYCO</name>
<comment type="caution">
    <text evidence="6">The sequence shown here is derived from an EMBL/GenBank/DDBJ whole genome shotgun (WGS) entry which is preliminary data.</text>
</comment>
<sequence length="275" mass="28997">MTRETGIWRRTKNRVGVKLTAQRAHTARRRVDRHTSPFVINKFRAVVRRVGCGLGLLTALSIAFSPVVSAEPTAGVWDPLLPRMASAGAPGDPIAIANASLQASALATQTTMDMGRKFLSSLGILSPAASPESSVRGGRVYGAQAVEYVIRRAGTQIGVPYSWGGGSLNGPSRGVDSGAGTVGFDCSGLTRYAFAGVGILLPRYSGDQYDAGRKVPPSQAKRGDLLFWGPGGSQHEAIYLGGGQMLEAQQTGVPIKVSPVRMSGMTPYVVRIIET</sequence>
<evidence type="ECO:0000256" key="3">
    <source>
        <dbReference type="ARBA" id="ARBA00022801"/>
    </source>
</evidence>
<organism evidence="6 7">
    <name type="scientific">Mycolicibacterium arseniciresistens</name>
    <dbReference type="NCBI Taxonomy" id="3062257"/>
    <lineage>
        <taxon>Bacteria</taxon>
        <taxon>Bacillati</taxon>
        <taxon>Actinomycetota</taxon>
        <taxon>Actinomycetes</taxon>
        <taxon>Mycobacteriales</taxon>
        <taxon>Mycobacteriaceae</taxon>
        <taxon>Mycolicibacterium</taxon>
    </lineage>
</organism>
<keyword evidence="7" id="KW-1185">Reference proteome</keyword>
<dbReference type="PROSITE" id="PS51935">
    <property type="entry name" value="NLPC_P60"/>
    <property type="match status" value="1"/>
</dbReference>
<keyword evidence="4" id="KW-0788">Thiol protease</keyword>
<evidence type="ECO:0000313" key="6">
    <source>
        <dbReference type="EMBL" id="MDO3635333.1"/>
    </source>
</evidence>
<dbReference type="Gene3D" id="3.90.1720.10">
    <property type="entry name" value="endopeptidase domain like (from Nostoc punctiforme)"/>
    <property type="match status" value="1"/>
</dbReference>
<dbReference type="PANTHER" id="PTHR47359:SF3">
    <property type="entry name" value="NLP_P60 DOMAIN-CONTAINING PROTEIN-RELATED"/>
    <property type="match status" value="1"/>
</dbReference>
<keyword evidence="2" id="KW-0645">Protease</keyword>
<keyword evidence="3" id="KW-0378">Hydrolase</keyword>
<dbReference type="PANTHER" id="PTHR47359">
    <property type="entry name" value="PEPTIDOGLYCAN DL-ENDOPEPTIDASE CWLO"/>
    <property type="match status" value="1"/>
</dbReference>
<proteinExistence type="inferred from homology"/>
<evidence type="ECO:0000256" key="2">
    <source>
        <dbReference type="ARBA" id="ARBA00022670"/>
    </source>
</evidence>
<dbReference type="InterPro" id="IPR000064">
    <property type="entry name" value="NLP_P60_dom"/>
</dbReference>
<dbReference type="NCBIfam" id="NF033742">
    <property type="entry name" value="NlpC_p60_RipB"/>
    <property type="match status" value="1"/>
</dbReference>
<protein>
    <submittedName>
        <fullName evidence="6">NlpC/P60 family peptidoglycan endopeptidase RipB</fullName>
    </submittedName>
</protein>
<evidence type="ECO:0000256" key="1">
    <source>
        <dbReference type="ARBA" id="ARBA00007074"/>
    </source>
</evidence>
<reference evidence="6" key="1">
    <citation type="submission" date="2023-07" db="EMBL/GenBank/DDBJ databases">
        <title>Mycolicibacterium sp. nov., a novel bacterial species.</title>
        <authorList>
            <person name="Cao Y."/>
        </authorList>
    </citation>
    <scope>NUCLEOTIDE SEQUENCE</scope>
    <source>
        <strain evidence="6">KC 300</strain>
    </source>
</reference>
<evidence type="ECO:0000259" key="5">
    <source>
        <dbReference type="PROSITE" id="PS51935"/>
    </source>
</evidence>
<evidence type="ECO:0000256" key="4">
    <source>
        <dbReference type="ARBA" id="ARBA00022807"/>
    </source>
</evidence>
<dbReference type="Proteomes" id="UP001168823">
    <property type="component" value="Unassembled WGS sequence"/>
</dbReference>
<dbReference type="InterPro" id="IPR051794">
    <property type="entry name" value="PG_Endopeptidase_C40"/>
</dbReference>
<dbReference type="SUPFAM" id="SSF54001">
    <property type="entry name" value="Cysteine proteinases"/>
    <property type="match status" value="1"/>
</dbReference>
<dbReference type="RefSeq" id="WP_302913276.1">
    <property type="nucleotide sequence ID" value="NZ_JAUMSQ010000026.1"/>
</dbReference>
<evidence type="ECO:0000313" key="7">
    <source>
        <dbReference type="Proteomes" id="UP001168823"/>
    </source>
</evidence>
<gene>
    <name evidence="6" type="primary">ripB</name>
    <name evidence="6" type="ORF">Q2100_06230</name>
</gene>
<comment type="similarity">
    <text evidence="1">Belongs to the peptidase C40 family.</text>
</comment>
<dbReference type="Pfam" id="PF00877">
    <property type="entry name" value="NLPC_P60"/>
    <property type="match status" value="1"/>
</dbReference>
<dbReference type="InterPro" id="IPR038765">
    <property type="entry name" value="Papain-like_cys_pep_sf"/>
</dbReference>
<dbReference type="EMBL" id="JAUMSQ010000026">
    <property type="protein sequence ID" value="MDO3635333.1"/>
    <property type="molecule type" value="Genomic_DNA"/>
</dbReference>
<accession>A0ABT8UC18</accession>
<dbReference type="InterPro" id="IPR049729">
    <property type="entry name" value="RipB"/>
</dbReference>